<name>A0ABY2FI41_9ACTN</name>
<sequence length="253" mass="27310">MTVTTPSDIGLGCYVYGIVAADLVVPPDLRGVGDQLVCLAPSGDVAAVMSLVDSNVALAGRADLLAHGQVLDKIAELGPVIPVRFGSVLENREAVAGDLLEPGRERFRAMLRDLAGHAQFVVRARYDEKQVLTEVVAENPEIAQLRKLTREQPEDSSYGERVRLGELVAKALETKSAADGRAMLLEIERHVTALNVRETAGINGLLDVAVLVEDSRRAEFEQAVEGLAERFAGRARLKLIGPTAPYDFVDTEE</sequence>
<organism evidence="4 5">
    <name type="scientific">Kribbella pratensis</name>
    <dbReference type="NCBI Taxonomy" id="2512112"/>
    <lineage>
        <taxon>Bacteria</taxon>
        <taxon>Bacillati</taxon>
        <taxon>Actinomycetota</taxon>
        <taxon>Actinomycetes</taxon>
        <taxon>Propionibacteriales</taxon>
        <taxon>Kribbellaceae</taxon>
        <taxon>Kribbella</taxon>
    </lineage>
</organism>
<protein>
    <submittedName>
        <fullName evidence="4">Gas vesicle protein GvpL/GvpF</fullName>
    </submittedName>
</protein>
<evidence type="ECO:0000256" key="1">
    <source>
        <dbReference type="ARBA" id="ARBA00022987"/>
    </source>
</evidence>
<dbReference type="Pfam" id="PF06386">
    <property type="entry name" value="GvpL_GvpF"/>
    <property type="match status" value="1"/>
</dbReference>
<dbReference type="Proteomes" id="UP000295060">
    <property type="component" value="Unassembled WGS sequence"/>
</dbReference>
<evidence type="ECO:0000313" key="4">
    <source>
        <dbReference type="EMBL" id="TDW90852.1"/>
    </source>
</evidence>
<gene>
    <name evidence="4" type="ORF">EV137_4681</name>
</gene>
<keyword evidence="1" id="KW-0304">Gas vesicle</keyword>
<comment type="subcellular location">
    <subcellularLocation>
        <location evidence="2">Gas vesicle</location>
    </subcellularLocation>
</comment>
<accession>A0ABY2FI41</accession>
<evidence type="ECO:0000256" key="2">
    <source>
        <dbReference type="ARBA" id="ARBA00035108"/>
    </source>
</evidence>
<dbReference type="InterPro" id="IPR009430">
    <property type="entry name" value="GvpL/GvpF"/>
</dbReference>
<dbReference type="EMBL" id="SODU01000002">
    <property type="protein sequence ID" value="TDW90852.1"/>
    <property type="molecule type" value="Genomic_DNA"/>
</dbReference>
<comment type="caution">
    <text evidence="4">The sequence shown here is derived from an EMBL/GenBank/DDBJ whole genome shotgun (WGS) entry which is preliminary data.</text>
</comment>
<comment type="similarity">
    <text evidence="3">Belongs to the gas vesicle GvpF/GvpL family.</text>
</comment>
<proteinExistence type="inferred from homology"/>
<dbReference type="PANTHER" id="PTHR36852:SF1">
    <property type="entry name" value="PROTEIN GVPL 2"/>
    <property type="match status" value="1"/>
</dbReference>
<dbReference type="PANTHER" id="PTHR36852">
    <property type="entry name" value="PROTEIN GVPL 2"/>
    <property type="match status" value="1"/>
</dbReference>
<evidence type="ECO:0000256" key="3">
    <source>
        <dbReference type="ARBA" id="ARBA00035643"/>
    </source>
</evidence>
<evidence type="ECO:0000313" key="5">
    <source>
        <dbReference type="Proteomes" id="UP000295060"/>
    </source>
</evidence>
<reference evidence="4 5" key="1">
    <citation type="submission" date="2019-03" db="EMBL/GenBank/DDBJ databases">
        <title>Genomic Encyclopedia of Type Strains, Phase III (KMG-III): the genomes of soil and plant-associated and newly described type strains.</title>
        <authorList>
            <person name="Whitman W."/>
        </authorList>
    </citation>
    <scope>NUCLEOTIDE SEQUENCE [LARGE SCALE GENOMIC DNA]</scope>
    <source>
        <strain evidence="4 5">VKMAc-2574</strain>
    </source>
</reference>
<keyword evidence="5" id="KW-1185">Reference proteome</keyword>